<evidence type="ECO:0000313" key="5">
    <source>
        <dbReference type="Proteomes" id="UP000184241"/>
    </source>
</evidence>
<organism evidence="4 5">
    <name type="scientific">Clostridium intestinale DSM 6191</name>
    <dbReference type="NCBI Taxonomy" id="1121320"/>
    <lineage>
        <taxon>Bacteria</taxon>
        <taxon>Bacillati</taxon>
        <taxon>Bacillota</taxon>
        <taxon>Clostridia</taxon>
        <taxon>Eubacteriales</taxon>
        <taxon>Clostridiaceae</taxon>
        <taxon>Clostridium</taxon>
    </lineage>
</organism>
<dbReference type="RefSeq" id="WP_073015861.1">
    <property type="nucleotide sequence ID" value="NZ_FQXU01000003.1"/>
</dbReference>
<keyword evidence="1" id="KW-0749">Sporulation</keyword>
<evidence type="ECO:0000256" key="3">
    <source>
        <dbReference type="SAM" id="Phobius"/>
    </source>
</evidence>
<evidence type="ECO:0000313" key="4">
    <source>
        <dbReference type="EMBL" id="SHH47885.1"/>
    </source>
</evidence>
<comment type="similarity">
    <text evidence="1">Belongs to the peptidase U4 family.</text>
</comment>
<keyword evidence="1" id="KW-1003">Cell membrane</keyword>
<dbReference type="EC" id="3.4.23.-" evidence="1"/>
<feature type="transmembrane region" description="Helical" evidence="3">
    <location>
        <begin position="6"/>
        <end position="23"/>
    </location>
</feature>
<keyword evidence="3" id="KW-1133">Transmembrane helix</keyword>
<dbReference type="AlphaFoldDB" id="A0A1M5TAS2"/>
<dbReference type="GO" id="GO:0004190">
    <property type="term" value="F:aspartic-type endopeptidase activity"/>
    <property type="evidence" value="ECO:0007669"/>
    <property type="project" value="UniProtKB-KW"/>
</dbReference>
<dbReference type="PIRSF" id="PIRSF018571">
    <property type="entry name" value="SpoIIGA"/>
    <property type="match status" value="1"/>
</dbReference>
<dbReference type="EMBL" id="FQXU01000003">
    <property type="protein sequence ID" value="SHH47885.1"/>
    <property type="molecule type" value="Genomic_DNA"/>
</dbReference>
<feature type="transmembrane region" description="Helical" evidence="3">
    <location>
        <begin position="125"/>
        <end position="143"/>
    </location>
</feature>
<sequence length="267" mass="30389">MEINLDIFLIENFVINLFLIVIMMKLLRAKRKRRMEIIAAMVGAFYTLVMIFPEVSILAALPFRIIVAVIMVYIAMRCRNVKEILKGTLVLILTSFILSGVSFGFSLMGNGYSLEDGLTINNYPIKYLIISILTIFILVERIVNTIRDKMFVENYIYNLTIKYHSKEFYAKGFLDTGNELREPITDLPVIVVESDICKYADFNEKEAIYINIKTINGDGGKLKGFRVKDVVIENEKSKLIRDVIICLTENILSGEGAYNALLSRGIV</sequence>
<dbReference type="InterPro" id="IPR005081">
    <property type="entry name" value="SpoIIGA"/>
</dbReference>
<evidence type="ECO:0000256" key="2">
    <source>
        <dbReference type="PIRSR" id="PIRSR018571-1"/>
    </source>
</evidence>
<gene>
    <name evidence="4" type="ORF">SAMN02745941_00154</name>
</gene>
<dbReference type="GO" id="GO:0030435">
    <property type="term" value="P:sporulation resulting in formation of a cellular spore"/>
    <property type="evidence" value="ECO:0007669"/>
    <property type="project" value="UniProtKB-KW"/>
</dbReference>
<reference evidence="4 5" key="1">
    <citation type="submission" date="2016-11" db="EMBL/GenBank/DDBJ databases">
        <authorList>
            <person name="Jaros S."/>
            <person name="Januszkiewicz K."/>
            <person name="Wedrychowicz H."/>
        </authorList>
    </citation>
    <scope>NUCLEOTIDE SEQUENCE [LARGE SCALE GENOMIC DNA]</scope>
    <source>
        <strain evidence="4 5">DSM 6191</strain>
    </source>
</reference>
<keyword evidence="1" id="KW-0064">Aspartyl protease</keyword>
<feature type="transmembrane region" description="Helical" evidence="3">
    <location>
        <begin position="35"/>
        <end position="52"/>
    </location>
</feature>
<dbReference type="Pfam" id="PF03419">
    <property type="entry name" value="Peptidase_U4"/>
    <property type="match status" value="1"/>
</dbReference>
<feature type="active site" evidence="2">
    <location>
        <position position="175"/>
    </location>
</feature>
<dbReference type="Proteomes" id="UP000184241">
    <property type="component" value="Unassembled WGS sequence"/>
</dbReference>
<protein>
    <recommendedName>
        <fullName evidence="1">Sporulation sigma-E factor-processing peptidase</fullName>
        <ecNumber evidence="1">3.4.23.-</ecNumber>
    </recommendedName>
    <alternativeName>
        <fullName evidence="1">Membrane-associated aspartic protease</fullName>
    </alternativeName>
    <alternativeName>
        <fullName evidence="1">Stage II sporulation protein GA</fullName>
    </alternativeName>
</protein>
<name>A0A1M5TAS2_9CLOT</name>
<dbReference type="GO" id="GO:0030436">
    <property type="term" value="P:asexual sporulation"/>
    <property type="evidence" value="ECO:0007669"/>
    <property type="project" value="InterPro"/>
</dbReference>
<comment type="subcellular location">
    <subcellularLocation>
        <location evidence="1">Cell membrane</location>
    </subcellularLocation>
</comment>
<dbReference type="GO" id="GO:0005886">
    <property type="term" value="C:plasma membrane"/>
    <property type="evidence" value="ECO:0007669"/>
    <property type="project" value="UniProtKB-SubCell"/>
</dbReference>
<feature type="transmembrane region" description="Helical" evidence="3">
    <location>
        <begin position="58"/>
        <end position="76"/>
    </location>
</feature>
<accession>A0A1M5TAS2</accession>
<dbReference type="GO" id="GO:0006508">
    <property type="term" value="P:proteolysis"/>
    <property type="evidence" value="ECO:0007669"/>
    <property type="project" value="UniProtKB-KW"/>
</dbReference>
<keyword evidence="1 3" id="KW-0472">Membrane</keyword>
<keyword evidence="1" id="KW-0645">Protease</keyword>
<proteinExistence type="inferred from homology"/>
<feature type="transmembrane region" description="Helical" evidence="3">
    <location>
        <begin position="88"/>
        <end position="105"/>
    </location>
</feature>
<keyword evidence="1" id="KW-0378">Hydrolase</keyword>
<keyword evidence="3" id="KW-0812">Transmembrane</keyword>
<comment type="function">
    <text evidence="1">Probable aspartic protease that is responsible for the proteolytic cleavage of the RNA polymerase sigma E factor (SigE/spoIIGB) to yield the active peptide in the mother cell during sporulation. Responds to a signal from the forespore that is triggered by the extracellular signal protein SpoIIR.</text>
</comment>
<evidence type="ECO:0000256" key="1">
    <source>
        <dbReference type="PIRNR" id="PIRNR018571"/>
    </source>
</evidence>